<gene>
    <name evidence="7" type="primary">iap1</name>
</gene>
<dbReference type="InterPro" id="IPR013083">
    <property type="entry name" value="Znf_RING/FYVE/PHD"/>
</dbReference>
<evidence type="ECO:0000256" key="1">
    <source>
        <dbReference type="ARBA" id="ARBA00022703"/>
    </source>
</evidence>
<keyword evidence="2" id="KW-0479">Metal-binding</keyword>
<organism evidence="7">
    <name type="scientific">Buzura suppressaria nuclear polyhedrosis virus</name>
    <name type="common">BsNPV</name>
    <dbReference type="NCBI Taxonomy" id="74320"/>
    <lineage>
        <taxon>Viruses</taxon>
        <taxon>Viruses incertae sedis</taxon>
        <taxon>Naldaviricetes</taxon>
        <taxon>Lefavirales</taxon>
        <taxon>Baculoviridae</taxon>
        <taxon>Alphabaculovirus</taxon>
        <taxon>Alphabaculovirus busuppressariae</taxon>
    </lineage>
</organism>
<dbReference type="Gene3D" id="1.10.1170.10">
    <property type="entry name" value="Inhibitor Of Apoptosis Protein (2mihbC-IAP-1), Chain A"/>
    <property type="match status" value="2"/>
</dbReference>
<evidence type="ECO:0000256" key="3">
    <source>
        <dbReference type="ARBA" id="ARBA00022771"/>
    </source>
</evidence>
<sequence>MYIEDYSKMTEEANRLASFTNWPVVFLTPQQMAKNGFYYIGVHDEVRCAFCKVEFRKWMEGDNPADHHRKWAPQCPFLNNKIDAGQDVCGTREVIFAPSPAHPQYATKTARLRTFERNWPCALKQKPEQLADAGFFYTGQSDKTICFFCNGGLKDWEDGDEPWEQHARWFDNCIYVQLVKGRDYVQNVISNACVIPAAKKQMPKSDATLVSHAVVEVENKRELEDSKACRICFEEERNVCFVPCGHVATCGKCAVALQNCPTCRVKINNAVRMYQV</sequence>
<dbReference type="PANTHER" id="PTHR10044:SF174">
    <property type="entry name" value="DEATH-ASSOCIATED INHIBITOR OF APOPTOSIS 1"/>
    <property type="match status" value="1"/>
</dbReference>
<dbReference type="GO" id="GO:0008270">
    <property type="term" value="F:zinc ion binding"/>
    <property type="evidence" value="ECO:0007669"/>
    <property type="project" value="UniProtKB-KW"/>
</dbReference>
<organismHost>
    <name type="scientific">Lepidoptera</name>
    <name type="common">moths &amp; butterflies</name>
    <dbReference type="NCBI Taxonomy" id="7088"/>
</organismHost>
<dbReference type="PROSITE" id="PS50089">
    <property type="entry name" value="ZF_RING_2"/>
    <property type="match status" value="1"/>
</dbReference>
<dbReference type="PROSITE" id="PS01282">
    <property type="entry name" value="BIR_REPEAT_1"/>
    <property type="match status" value="2"/>
</dbReference>
<keyword evidence="3 5" id="KW-0863">Zinc-finger</keyword>
<dbReference type="Pfam" id="PF00653">
    <property type="entry name" value="BIR"/>
    <property type="match status" value="2"/>
</dbReference>
<proteinExistence type="predicted"/>
<evidence type="ECO:0000256" key="2">
    <source>
        <dbReference type="ARBA" id="ARBA00022723"/>
    </source>
</evidence>
<accession>O89744</accession>
<dbReference type="SMART" id="SM00184">
    <property type="entry name" value="RING"/>
    <property type="match status" value="1"/>
</dbReference>
<dbReference type="GO" id="GO:0051726">
    <property type="term" value="P:regulation of cell cycle"/>
    <property type="evidence" value="ECO:0007669"/>
    <property type="project" value="TreeGrafter"/>
</dbReference>
<dbReference type="InterPro" id="IPR050784">
    <property type="entry name" value="IAP"/>
</dbReference>
<keyword evidence="4" id="KW-0862">Zinc</keyword>
<dbReference type="SMART" id="SM00238">
    <property type="entry name" value="BIR"/>
    <property type="match status" value="2"/>
</dbReference>
<feature type="domain" description="RING-type" evidence="6">
    <location>
        <begin position="229"/>
        <end position="264"/>
    </location>
</feature>
<protein>
    <submittedName>
        <fullName evidence="7">Apoptosis inhibitor IAP-1</fullName>
    </submittedName>
</protein>
<evidence type="ECO:0000259" key="6">
    <source>
        <dbReference type="PROSITE" id="PS50089"/>
    </source>
</evidence>
<dbReference type="SUPFAM" id="SSF57924">
    <property type="entry name" value="Inhibitor of apoptosis (IAP) repeat"/>
    <property type="match status" value="2"/>
</dbReference>
<dbReference type="EMBL" id="AF045936">
    <property type="protein sequence ID" value="AAC34373.1"/>
    <property type="molecule type" value="Genomic_DNA"/>
</dbReference>
<dbReference type="CDD" id="cd00022">
    <property type="entry name" value="BIR"/>
    <property type="match status" value="2"/>
</dbReference>
<name>O89744_NPVBS</name>
<keyword evidence="1" id="KW-0053">Apoptosis</keyword>
<dbReference type="InterPro" id="IPR001370">
    <property type="entry name" value="BIR_rpt"/>
</dbReference>
<dbReference type="FunFam" id="1.10.1170.10:FF:000002">
    <property type="entry name" value="Baculoviral IAP repeat containing 7"/>
    <property type="match status" value="1"/>
</dbReference>
<dbReference type="PANTHER" id="PTHR10044">
    <property type="entry name" value="INHIBITOR OF APOPTOSIS"/>
    <property type="match status" value="1"/>
</dbReference>
<reference evidence="7" key="1">
    <citation type="journal article" date="1998" name="Virus Res.">
        <title>Genetic organization of the HindIII-I region of the single-nucleocapsid nucleopolyhedrovirus of Buzura suppressaria.</title>
        <authorList>
            <person name="Hu Z.H."/>
            <person name="Arif B.M."/>
            <person name="Sun J.S."/>
            <person name="Chen X.W."/>
            <person name="Zuidema D."/>
            <person name="Goldbach R.W."/>
            <person name="Vlak J.M."/>
        </authorList>
    </citation>
    <scope>NUCLEOTIDE SEQUENCE</scope>
</reference>
<evidence type="ECO:0000313" key="7">
    <source>
        <dbReference type="EMBL" id="AAC34373.1"/>
    </source>
</evidence>
<dbReference type="FunFam" id="1.10.1170.10:FF:000003">
    <property type="entry name" value="E3 ubiquitin-protein ligase XIAP"/>
    <property type="match status" value="1"/>
</dbReference>
<evidence type="ECO:0000256" key="5">
    <source>
        <dbReference type="PROSITE-ProRule" id="PRU00175"/>
    </source>
</evidence>
<dbReference type="PROSITE" id="PS50143">
    <property type="entry name" value="BIR_REPEAT_2"/>
    <property type="match status" value="2"/>
</dbReference>
<evidence type="ECO:0000256" key="4">
    <source>
        <dbReference type="ARBA" id="ARBA00022833"/>
    </source>
</evidence>
<dbReference type="Pfam" id="PF13920">
    <property type="entry name" value="zf-C3HC4_3"/>
    <property type="match status" value="1"/>
</dbReference>
<dbReference type="InterPro" id="IPR001841">
    <property type="entry name" value="Znf_RING"/>
</dbReference>
<dbReference type="Gene3D" id="3.30.40.10">
    <property type="entry name" value="Zinc/RING finger domain, C3HC4 (zinc finger)"/>
    <property type="match status" value="1"/>
</dbReference>